<gene>
    <name evidence="3" type="ORF">H9L19_06100</name>
</gene>
<sequence length="293" mass="32068">MNKGLKITAIIGLGAMLIGATTMGIGYFGNHQKINNITLDKGFKIQKMTTKSNYAIKSFQSLKIDVKNVDLDIVQGSTLKLKTTLDQNEKVKLTQTGDELQMTVRSERDNENGFVINTEQRHITLTIPKEMTVRQLAINSNASAIMIQKLSVLENTDINQHDSGLILDDVTFNHATINNTQAGTRVEGGQFTDSNFVNQDGPFRSIGGHFLGNSKIEASNDDINLSGLNSDLMITADNRDGEIKLSGIQSENTTRSTQDGKMQQHTTFGASDQNKLQITNSEGNVTISNLSES</sequence>
<feature type="transmembrane region" description="Helical" evidence="1">
    <location>
        <begin position="7"/>
        <end position="29"/>
    </location>
</feature>
<dbReference type="EMBL" id="CP060724">
    <property type="protein sequence ID" value="QNN74958.1"/>
    <property type="molecule type" value="Genomic_DNA"/>
</dbReference>
<evidence type="ECO:0000256" key="1">
    <source>
        <dbReference type="SAM" id="Phobius"/>
    </source>
</evidence>
<dbReference type="KEGG" id="wdi:H9L19_06100"/>
<evidence type="ECO:0000259" key="2">
    <source>
        <dbReference type="Pfam" id="PF13349"/>
    </source>
</evidence>
<dbReference type="RefSeq" id="WP_187528793.1">
    <property type="nucleotide sequence ID" value="NZ_CP060724.1"/>
</dbReference>
<keyword evidence="4" id="KW-1185">Reference proteome</keyword>
<proteinExistence type="predicted"/>
<feature type="domain" description="DUF4097" evidence="2">
    <location>
        <begin position="60"/>
        <end position="287"/>
    </location>
</feature>
<accession>A0A7G9T4D3</accession>
<evidence type="ECO:0000313" key="3">
    <source>
        <dbReference type="EMBL" id="QNN74958.1"/>
    </source>
</evidence>
<organism evidence="3 4">
    <name type="scientific">Weissella diestrammenae</name>
    <dbReference type="NCBI Taxonomy" id="1162633"/>
    <lineage>
        <taxon>Bacteria</taxon>
        <taxon>Bacillati</taxon>
        <taxon>Bacillota</taxon>
        <taxon>Bacilli</taxon>
        <taxon>Lactobacillales</taxon>
        <taxon>Lactobacillaceae</taxon>
        <taxon>Weissella</taxon>
    </lineage>
</organism>
<keyword evidence="1" id="KW-0812">Transmembrane</keyword>
<dbReference type="InterPro" id="IPR025164">
    <property type="entry name" value="Toastrack_DUF4097"/>
</dbReference>
<dbReference type="AlphaFoldDB" id="A0A7G9T4D3"/>
<name>A0A7G9T4D3_9LACO</name>
<keyword evidence="1" id="KW-1133">Transmembrane helix</keyword>
<dbReference type="Proteomes" id="UP000515800">
    <property type="component" value="Chromosome"/>
</dbReference>
<evidence type="ECO:0000313" key="4">
    <source>
        <dbReference type="Proteomes" id="UP000515800"/>
    </source>
</evidence>
<dbReference type="Pfam" id="PF13349">
    <property type="entry name" value="DUF4097"/>
    <property type="match status" value="1"/>
</dbReference>
<protein>
    <submittedName>
        <fullName evidence="3">DUF4097 family beta strand repeat protein</fullName>
    </submittedName>
</protein>
<reference evidence="3 4" key="1">
    <citation type="submission" date="2020-08" db="EMBL/GenBank/DDBJ databases">
        <title>Genome sequence of Weissella diestrammenae KACC 16890T.</title>
        <authorList>
            <person name="Hyun D.-W."/>
            <person name="Bae J.-W."/>
        </authorList>
    </citation>
    <scope>NUCLEOTIDE SEQUENCE [LARGE SCALE GENOMIC DNA]</scope>
    <source>
        <strain evidence="3 4">KACC 16890</strain>
    </source>
</reference>
<keyword evidence="1" id="KW-0472">Membrane</keyword>